<dbReference type="AlphaFoldDB" id="A0A9D9DHJ9"/>
<dbReference type="GO" id="GO:0016747">
    <property type="term" value="F:acyltransferase activity, transferring groups other than amino-acyl groups"/>
    <property type="evidence" value="ECO:0007669"/>
    <property type="project" value="InterPro"/>
</dbReference>
<proteinExistence type="predicted"/>
<dbReference type="PROSITE" id="PS51186">
    <property type="entry name" value="GNAT"/>
    <property type="match status" value="1"/>
</dbReference>
<reference evidence="2" key="1">
    <citation type="submission" date="2020-10" db="EMBL/GenBank/DDBJ databases">
        <authorList>
            <person name="Gilroy R."/>
        </authorList>
    </citation>
    <scope>NUCLEOTIDE SEQUENCE</scope>
    <source>
        <strain evidence="2">17113</strain>
    </source>
</reference>
<comment type="caution">
    <text evidence="2">The sequence shown here is derived from an EMBL/GenBank/DDBJ whole genome shotgun (WGS) entry which is preliminary data.</text>
</comment>
<organism evidence="2 3">
    <name type="scientific">Candidatus Alloenteromonas pullistercoris</name>
    <dbReference type="NCBI Taxonomy" id="2840785"/>
    <lineage>
        <taxon>Bacteria</taxon>
        <taxon>Bacillati</taxon>
        <taxon>Bacillota</taxon>
        <taxon>Bacillota incertae sedis</taxon>
        <taxon>Candidatus Alloenteromonas</taxon>
    </lineage>
</organism>
<dbReference type="InterPro" id="IPR000182">
    <property type="entry name" value="GNAT_dom"/>
</dbReference>
<sequence length="162" mass="18384">MHNVKFVFIDKNEAPEAFSLIKKRMAWMKEKGIRQWVEGEYEKAFPPSYYDEKAKEGGLVGLKEDGRLLAIASLAKEDGKWNDGEKAIYVHTFASDPKEKGAGSLLLCQIEEYAAKQGFPLLRLDSIKGNETLKSYYQGKGFAYKGEGSQDGYAFLLWEKRL</sequence>
<accession>A0A9D9DHJ9</accession>
<gene>
    <name evidence="2" type="ORF">IAC61_05010</name>
</gene>
<dbReference type="SUPFAM" id="SSF55729">
    <property type="entry name" value="Acyl-CoA N-acyltransferases (Nat)"/>
    <property type="match status" value="1"/>
</dbReference>
<evidence type="ECO:0000259" key="1">
    <source>
        <dbReference type="PROSITE" id="PS51186"/>
    </source>
</evidence>
<dbReference type="EMBL" id="JADINA010000032">
    <property type="protein sequence ID" value="MBO8426661.1"/>
    <property type="molecule type" value="Genomic_DNA"/>
</dbReference>
<dbReference type="CDD" id="cd04301">
    <property type="entry name" value="NAT_SF"/>
    <property type="match status" value="1"/>
</dbReference>
<dbReference type="InterPro" id="IPR016181">
    <property type="entry name" value="Acyl_CoA_acyltransferase"/>
</dbReference>
<protein>
    <submittedName>
        <fullName evidence="2">GNAT family N-acetyltransferase</fullName>
    </submittedName>
</protein>
<dbReference type="Proteomes" id="UP000823634">
    <property type="component" value="Unassembled WGS sequence"/>
</dbReference>
<name>A0A9D9DHJ9_9FIRM</name>
<evidence type="ECO:0000313" key="3">
    <source>
        <dbReference type="Proteomes" id="UP000823634"/>
    </source>
</evidence>
<reference evidence="2" key="2">
    <citation type="journal article" date="2021" name="PeerJ">
        <title>Extensive microbial diversity within the chicken gut microbiome revealed by metagenomics and culture.</title>
        <authorList>
            <person name="Gilroy R."/>
            <person name="Ravi A."/>
            <person name="Getino M."/>
            <person name="Pursley I."/>
            <person name="Horton D.L."/>
            <person name="Alikhan N.F."/>
            <person name="Baker D."/>
            <person name="Gharbi K."/>
            <person name="Hall N."/>
            <person name="Watson M."/>
            <person name="Adriaenssens E.M."/>
            <person name="Foster-Nyarko E."/>
            <person name="Jarju S."/>
            <person name="Secka A."/>
            <person name="Antonio M."/>
            <person name="Oren A."/>
            <person name="Chaudhuri R.R."/>
            <person name="La Ragione R."/>
            <person name="Hildebrand F."/>
            <person name="Pallen M.J."/>
        </authorList>
    </citation>
    <scope>NUCLEOTIDE SEQUENCE</scope>
    <source>
        <strain evidence="2">17113</strain>
    </source>
</reference>
<evidence type="ECO:0000313" key="2">
    <source>
        <dbReference type="EMBL" id="MBO8426661.1"/>
    </source>
</evidence>
<feature type="domain" description="N-acetyltransferase" evidence="1">
    <location>
        <begin position="4"/>
        <end position="162"/>
    </location>
</feature>
<dbReference type="Pfam" id="PF00583">
    <property type="entry name" value="Acetyltransf_1"/>
    <property type="match status" value="1"/>
</dbReference>
<dbReference type="Gene3D" id="3.40.630.30">
    <property type="match status" value="1"/>
</dbReference>